<dbReference type="InterPro" id="IPR005279">
    <property type="entry name" value="Dipep/tripep_permease"/>
</dbReference>
<feature type="transmembrane region" description="Helical" evidence="9">
    <location>
        <begin position="449"/>
        <end position="470"/>
    </location>
</feature>
<feature type="transmembrane region" description="Helical" evidence="9">
    <location>
        <begin position="205"/>
        <end position="226"/>
    </location>
</feature>
<keyword evidence="3 8" id="KW-0813">Transport</keyword>
<dbReference type="EMBL" id="BJMD01000007">
    <property type="protein sequence ID" value="GEB18549.1"/>
    <property type="molecule type" value="Genomic_DNA"/>
</dbReference>
<dbReference type="InterPro" id="IPR020846">
    <property type="entry name" value="MFS_dom"/>
</dbReference>
<feature type="transmembrane region" description="Helical" evidence="9">
    <location>
        <begin position="180"/>
        <end position="199"/>
    </location>
</feature>
<feature type="transmembrane region" description="Helical" evidence="9">
    <location>
        <begin position="117"/>
        <end position="135"/>
    </location>
</feature>
<dbReference type="Gene3D" id="1.20.1250.20">
    <property type="entry name" value="MFS general substrate transporter like domains"/>
    <property type="match status" value="1"/>
</dbReference>
<keyword evidence="5 8" id="KW-0812">Transmembrane</keyword>
<proteinExistence type="inferred from homology"/>
<feature type="transmembrane region" description="Helical" evidence="9">
    <location>
        <begin position="306"/>
        <end position="324"/>
    </location>
</feature>
<dbReference type="AlphaFoldDB" id="A0A4Y3NIJ6"/>
<dbReference type="GO" id="GO:1904680">
    <property type="term" value="F:peptide transmembrane transporter activity"/>
    <property type="evidence" value="ECO:0007669"/>
    <property type="project" value="InterPro"/>
</dbReference>
<organism evidence="11 12">
    <name type="scientific">Paenarthrobacter aurescens</name>
    <name type="common">Arthrobacter aurescens</name>
    <dbReference type="NCBI Taxonomy" id="43663"/>
    <lineage>
        <taxon>Bacteria</taxon>
        <taxon>Bacillati</taxon>
        <taxon>Actinomycetota</taxon>
        <taxon>Actinomycetes</taxon>
        <taxon>Micrococcales</taxon>
        <taxon>Micrococcaceae</taxon>
        <taxon>Paenarthrobacter</taxon>
    </lineage>
</organism>
<evidence type="ECO:0000259" key="10">
    <source>
        <dbReference type="PROSITE" id="PS50850"/>
    </source>
</evidence>
<keyword evidence="12" id="KW-1185">Reference proteome</keyword>
<protein>
    <submittedName>
        <fullName evidence="11">MFS transporter</fullName>
    </submittedName>
</protein>
<evidence type="ECO:0000256" key="4">
    <source>
        <dbReference type="ARBA" id="ARBA00022475"/>
    </source>
</evidence>
<dbReference type="PROSITE" id="PS50850">
    <property type="entry name" value="MFS"/>
    <property type="match status" value="1"/>
</dbReference>
<evidence type="ECO:0000256" key="3">
    <source>
        <dbReference type="ARBA" id="ARBA00022448"/>
    </source>
</evidence>
<dbReference type="Proteomes" id="UP000317715">
    <property type="component" value="Unassembled WGS sequence"/>
</dbReference>
<feature type="domain" description="Major facilitator superfamily (MFS) profile" evidence="10">
    <location>
        <begin position="47"/>
        <end position="501"/>
    </location>
</feature>
<keyword evidence="7 9" id="KW-0472">Membrane</keyword>
<feature type="transmembrane region" description="Helical" evidence="9">
    <location>
        <begin position="86"/>
        <end position="108"/>
    </location>
</feature>
<feature type="transmembrane region" description="Helical" evidence="9">
    <location>
        <begin position="57"/>
        <end position="74"/>
    </location>
</feature>
<evidence type="ECO:0000256" key="7">
    <source>
        <dbReference type="ARBA" id="ARBA00023136"/>
    </source>
</evidence>
<dbReference type="Pfam" id="PF00854">
    <property type="entry name" value="PTR2"/>
    <property type="match status" value="1"/>
</dbReference>
<evidence type="ECO:0000313" key="11">
    <source>
        <dbReference type="EMBL" id="GEB18549.1"/>
    </source>
</evidence>
<dbReference type="GO" id="GO:0005886">
    <property type="term" value="C:plasma membrane"/>
    <property type="evidence" value="ECO:0007669"/>
    <property type="project" value="UniProtKB-SubCell"/>
</dbReference>
<feature type="transmembrane region" description="Helical" evidence="9">
    <location>
        <begin position="411"/>
        <end position="428"/>
    </location>
</feature>
<dbReference type="CDD" id="cd17346">
    <property type="entry name" value="MFS_DtpA_like"/>
    <property type="match status" value="1"/>
</dbReference>
<evidence type="ECO:0000256" key="9">
    <source>
        <dbReference type="SAM" id="Phobius"/>
    </source>
</evidence>
<dbReference type="SUPFAM" id="SSF103473">
    <property type="entry name" value="MFS general substrate transporter"/>
    <property type="match status" value="1"/>
</dbReference>
<evidence type="ECO:0000256" key="5">
    <source>
        <dbReference type="ARBA" id="ARBA00022692"/>
    </source>
</evidence>
<dbReference type="InterPro" id="IPR036259">
    <property type="entry name" value="MFS_trans_sf"/>
</dbReference>
<dbReference type="PANTHER" id="PTHR23517">
    <property type="entry name" value="RESISTANCE PROTEIN MDTM, PUTATIVE-RELATED-RELATED"/>
    <property type="match status" value="1"/>
</dbReference>
<accession>A0A4Y3NIJ6</accession>
<feature type="transmembrane region" description="Helical" evidence="9">
    <location>
        <begin position="141"/>
        <end position="168"/>
    </location>
</feature>
<dbReference type="InterPro" id="IPR050171">
    <property type="entry name" value="MFS_Transporters"/>
</dbReference>
<feature type="transmembrane region" description="Helical" evidence="9">
    <location>
        <begin position="274"/>
        <end position="294"/>
    </location>
</feature>
<keyword evidence="4" id="KW-1003">Cell membrane</keyword>
<comment type="subcellular location">
    <subcellularLocation>
        <location evidence="1">Cell membrane</location>
        <topology evidence="1">Multi-pass membrane protein</topology>
    </subcellularLocation>
    <subcellularLocation>
        <location evidence="8">Membrane</location>
        <topology evidence="8">Multi-pass membrane protein</topology>
    </subcellularLocation>
</comment>
<dbReference type="InterPro" id="IPR018456">
    <property type="entry name" value="PTR2_symporter_CS"/>
</dbReference>
<reference evidence="11 12" key="1">
    <citation type="submission" date="2019-06" db="EMBL/GenBank/DDBJ databases">
        <title>Whole genome shotgun sequence of Paenarthrobacter aurescens NBRC 12136.</title>
        <authorList>
            <person name="Hosoyama A."/>
            <person name="Uohara A."/>
            <person name="Ohji S."/>
            <person name="Ichikawa N."/>
        </authorList>
    </citation>
    <scope>NUCLEOTIDE SEQUENCE [LARGE SCALE GENOMIC DNA]</scope>
    <source>
        <strain evidence="11 12">NBRC 12136</strain>
    </source>
</reference>
<evidence type="ECO:0000256" key="6">
    <source>
        <dbReference type="ARBA" id="ARBA00022989"/>
    </source>
</evidence>
<evidence type="ECO:0000256" key="1">
    <source>
        <dbReference type="ARBA" id="ARBA00004651"/>
    </source>
</evidence>
<comment type="caution">
    <text evidence="11">The sequence shown here is derived from an EMBL/GenBank/DDBJ whole genome shotgun (WGS) entry which is preliminary data.</text>
</comment>
<sequence>MPRAFIDVTMPAVSASIEKMSTPQTTAESAKPAGDTSFFGHPKMLASLFSVEMWERFSFYGMQGILLYYMYFTAEQGGLSIDQGLAAGLVGAYGGGVYLSTILGAWLADRLFGSEKVLFGSAIMIMAGHIALALLPGIPGLIAGLVLVGIGSGGLKANATALVGSLYGEKDERRDAGFSIFYMGINIGGLIGPLVTGWLQTSYGFHVGFGAAAVGMAIGLVIYSLGRKRLPEEAHRVPNPLPAKDRTKYGLIFLAILIVVAVLLGTGLVNANNLASSMAYAAIGAAVIYLFLIFRSPLVTGVERKRVIAFIPLFIASAGFWALFQQQFTFIAVYSQEKLDRNLFGWEMPAAWVQSINPVFIIIFAGVMAALWTKLGSKQPSSPLKFSAGLLIMGLAFLAFIPLAGEDKTPLLALVGILFMFTLAELFLSPIGLSVSTKLAPQAFHTQMVALFFLSVSLGTTLAGILAGLYNPEDELPYFLGIGGVAVVLAVGLAAASPAIKKLMGGVR</sequence>
<evidence type="ECO:0000256" key="2">
    <source>
        <dbReference type="ARBA" id="ARBA00005982"/>
    </source>
</evidence>
<dbReference type="GO" id="GO:0006857">
    <property type="term" value="P:oligopeptide transport"/>
    <property type="evidence" value="ECO:0007669"/>
    <property type="project" value="InterPro"/>
</dbReference>
<feature type="transmembrane region" description="Helical" evidence="9">
    <location>
        <begin position="351"/>
        <end position="372"/>
    </location>
</feature>
<gene>
    <name evidence="11" type="ORF">AAU01_13040</name>
</gene>
<feature type="transmembrane region" description="Helical" evidence="9">
    <location>
        <begin position="384"/>
        <end position="405"/>
    </location>
</feature>
<evidence type="ECO:0000313" key="12">
    <source>
        <dbReference type="Proteomes" id="UP000317715"/>
    </source>
</evidence>
<dbReference type="PANTHER" id="PTHR23517:SF15">
    <property type="entry name" value="PROTON-DEPENDENT OLIGOPEPTIDE FAMILY TRANSPORT PROTEIN"/>
    <property type="match status" value="1"/>
</dbReference>
<keyword evidence="6 9" id="KW-1133">Transmembrane helix</keyword>
<evidence type="ECO:0000256" key="8">
    <source>
        <dbReference type="RuleBase" id="RU003755"/>
    </source>
</evidence>
<feature type="transmembrane region" description="Helical" evidence="9">
    <location>
        <begin position="247"/>
        <end position="268"/>
    </location>
</feature>
<name>A0A4Y3NIJ6_PAEAU</name>
<dbReference type="NCBIfam" id="TIGR00924">
    <property type="entry name" value="yjdL_sub1_fam"/>
    <property type="match status" value="1"/>
</dbReference>
<dbReference type="PROSITE" id="PS01023">
    <property type="entry name" value="PTR2_2"/>
    <property type="match status" value="1"/>
</dbReference>
<dbReference type="InterPro" id="IPR000109">
    <property type="entry name" value="POT_fam"/>
</dbReference>
<feature type="transmembrane region" description="Helical" evidence="9">
    <location>
        <begin position="476"/>
        <end position="500"/>
    </location>
</feature>
<comment type="similarity">
    <text evidence="2 8">Belongs to the major facilitator superfamily. Proton-dependent oligopeptide transporter (POT/PTR) (TC 2.A.17) family.</text>
</comment>